<feature type="region of interest" description="Disordered" evidence="1">
    <location>
        <begin position="78"/>
        <end position="100"/>
    </location>
</feature>
<protein>
    <submittedName>
        <fullName evidence="2">Uncharacterized protein</fullName>
    </submittedName>
</protein>
<dbReference type="EMBL" id="MU006583">
    <property type="protein sequence ID" value="KAF2745267.1"/>
    <property type="molecule type" value="Genomic_DNA"/>
</dbReference>
<sequence length="279" mass="32093">MLHLSLPRWFMNPLIERLSMYVYMRSLRDLEIPLLELTVGRFNEYAVGILDPVLCCLVGSFAGRTKEEVEEIVVRYDAKQPSNQEMQTDEQEQGQQEDKDLGLRYTKHTDGTRILVQGMDTREITPPRYPILGHCLRHWSGVREDGVVRGTHLGYPLHIGTSKYYKRDEIIREQEPERTELHHIVGFHELYPGSYDPEKGDLVVDREYDLLRKTKHIREGPGRGEGDGDGCQTPYCLSEENVTMRYFPPPRLPKKKKTDKGKAGPTKEGGNAPETVLEE</sequence>
<keyword evidence="3" id="KW-1185">Reference proteome</keyword>
<evidence type="ECO:0000313" key="2">
    <source>
        <dbReference type="EMBL" id="KAF2745267.1"/>
    </source>
</evidence>
<dbReference type="AlphaFoldDB" id="A0A6A6V7Y5"/>
<name>A0A6A6V7Y5_9PLEO</name>
<accession>A0A6A6V7Y5</accession>
<reference evidence="2" key="1">
    <citation type="journal article" date="2020" name="Stud. Mycol.">
        <title>101 Dothideomycetes genomes: a test case for predicting lifestyles and emergence of pathogens.</title>
        <authorList>
            <person name="Haridas S."/>
            <person name="Albert R."/>
            <person name="Binder M."/>
            <person name="Bloem J."/>
            <person name="Labutti K."/>
            <person name="Salamov A."/>
            <person name="Andreopoulos B."/>
            <person name="Baker S."/>
            <person name="Barry K."/>
            <person name="Bills G."/>
            <person name="Bluhm B."/>
            <person name="Cannon C."/>
            <person name="Castanera R."/>
            <person name="Culley D."/>
            <person name="Daum C."/>
            <person name="Ezra D."/>
            <person name="Gonzalez J."/>
            <person name="Henrissat B."/>
            <person name="Kuo A."/>
            <person name="Liang C."/>
            <person name="Lipzen A."/>
            <person name="Lutzoni F."/>
            <person name="Magnuson J."/>
            <person name="Mondo S."/>
            <person name="Nolan M."/>
            <person name="Ohm R."/>
            <person name="Pangilinan J."/>
            <person name="Park H.-J."/>
            <person name="Ramirez L."/>
            <person name="Alfaro M."/>
            <person name="Sun H."/>
            <person name="Tritt A."/>
            <person name="Yoshinaga Y."/>
            <person name="Zwiers L.-H."/>
            <person name="Turgeon B."/>
            <person name="Goodwin S."/>
            <person name="Spatafora J."/>
            <person name="Crous P."/>
            <person name="Grigoriev I."/>
        </authorList>
    </citation>
    <scope>NUCLEOTIDE SEQUENCE</scope>
    <source>
        <strain evidence="2">CBS 119925</strain>
    </source>
</reference>
<proteinExistence type="predicted"/>
<dbReference type="Proteomes" id="UP000799440">
    <property type="component" value="Unassembled WGS sequence"/>
</dbReference>
<dbReference type="OrthoDB" id="3798868at2759"/>
<evidence type="ECO:0000256" key="1">
    <source>
        <dbReference type="SAM" id="MobiDB-lite"/>
    </source>
</evidence>
<evidence type="ECO:0000313" key="3">
    <source>
        <dbReference type="Proteomes" id="UP000799440"/>
    </source>
</evidence>
<feature type="region of interest" description="Disordered" evidence="1">
    <location>
        <begin position="243"/>
        <end position="279"/>
    </location>
</feature>
<organism evidence="2 3">
    <name type="scientific">Sporormia fimetaria CBS 119925</name>
    <dbReference type="NCBI Taxonomy" id="1340428"/>
    <lineage>
        <taxon>Eukaryota</taxon>
        <taxon>Fungi</taxon>
        <taxon>Dikarya</taxon>
        <taxon>Ascomycota</taxon>
        <taxon>Pezizomycotina</taxon>
        <taxon>Dothideomycetes</taxon>
        <taxon>Pleosporomycetidae</taxon>
        <taxon>Pleosporales</taxon>
        <taxon>Sporormiaceae</taxon>
        <taxon>Sporormia</taxon>
    </lineage>
</organism>
<gene>
    <name evidence="2" type="ORF">M011DRAFT_479104</name>
</gene>